<gene>
    <name evidence="7" type="ORF">MNB_SV-6-211</name>
</gene>
<dbReference type="InterPro" id="IPR042177">
    <property type="entry name" value="Cell/Rod_1"/>
</dbReference>
<evidence type="ECO:0000256" key="4">
    <source>
        <dbReference type="ARBA" id="ARBA00032089"/>
    </source>
</evidence>
<evidence type="ECO:0000256" key="1">
    <source>
        <dbReference type="ARBA" id="ARBA00009369"/>
    </source>
</evidence>
<name>A0A1W1CD63_9ZZZZ</name>
<dbReference type="AlphaFoldDB" id="A0A1W1CD63"/>
<dbReference type="Pfam" id="PF04085">
    <property type="entry name" value="MreC"/>
    <property type="match status" value="1"/>
</dbReference>
<evidence type="ECO:0000256" key="5">
    <source>
        <dbReference type="SAM" id="MobiDB-lite"/>
    </source>
</evidence>
<dbReference type="PANTHER" id="PTHR34138:SF1">
    <property type="entry name" value="CELL SHAPE-DETERMINING PROTEIN MREC"/>
    <property type="match status" value="1"/>
</dbReference>
<evidence type="ECO:0000259" key="6">
    <source>
        <dbReference type="Pfam" id="PF04085"/>
    </source>
</evidence>
<protein>
    <recommendedName>
        <fullName evidence="2">Cell shape-determining protein MreC</fullName>
    </recommendedName>
    <alternativeName>
        <fullName evidence="4">Cell shape protein MreC</fullName>
    </alternativeName>
</protein>
<accession>A0A1W1CD63</accession>
<dbReference type="InterPro" id="IPR007221">
    <property type="entry name" value="MreC"/>
</dbReference>
<dbReference type="PANTHER" id="PTHR34138">
    <property type="entry name" value="CELL SHAPE-DETERMINING PROTEIN MREC"/>
    <property type="match status" value="1"/>
</dbReference>
<dbReference type="EMBL" id="FPHC01000069">
    <property type="protein sequence ID" value="SFV63768.1"/>
    <property type="molecule type" value="Genomic_DNA"/>
</dbReference>
<organism evidence="7">
    <name type="scientific">hydrothermal vent metagenome</name>
    <dbReference type="NCBI Taxonomy" id="652676"/>
    <lineage>
        <taxon>unclassified sequences</taxon>
        <taxon>metagenomes</taxon>
        <taxon>ecological metagenomes</taxon>
    </lineage>
</organism>
<dbReference type="GO" id="GO:0005886">
    <property type="term" value="C:plasma membrane"/>
    <property type="evidence" value="ECO:0007669"/>
    <property type="project" value="TreeGrafter"/>
</dbReference>
<dbReference type="NCBIfam" id="NF010507">
    <property type="entry name" value="PRK13922.10-6"/>
    <property type="match status" value="1"/>
</dbReference>
<evidence type="ECO:0000256" key="2">
    <source>
        <dbReference type="ARBA" id="ARBA00013855"/>
    </source>
</evidence>
<reference evidence="7" key="1">
    <citation type="submission" date="2016-10" db="EMBL/GenBank/DDBJ databases">
        <authorList>
            <person name="de Groot N.N."/>
        </authorList>
    </citation>
    <scope>NUCLEOTIDE SEQUENCE</scope>
</reference>
<evidence type="ECO:0000256" key="3">
    <source>
        <dbReference type="ARBA" id="ARBA00022960"/>
    </source>
</evidence>
<evidence type="ECO:0000313" key="7">
    <source>
        <dbReference type="EMBL" id="SFV63768.1"/>
    </source>
</evidence>
<dbReference type="GO" id="GO:0008360">
    <property type="term" value="P:regulation of cell shape"/>
    <property type="evidence" value="ECO:0007669"/>
    <property type="project" value="UniProtKB-KW"/>
</dbReference>
<dbReference type="Gene3D" id="2.40.10.350">
    <property type="entry name" value="Rod shape-determining protein MreC, domain 2"/>
    <property type="match status" value="1"/>
</dbReference>
<feature type="compositionally biased region" description="Basic residues" evidence="5">
    <location>
        <begin position="332"/>
        <end position="342"/>
    </location>
</feature>
<dbReference type="InterPro" id="IPR055342">
    <property type="entry name" value="MreC_beta-barrel_core"/>
</dbReference>
<dbReference type="Gene3D" id="2.40.10.340">
    <property type="entry name" value="Rod shape-determining protein MreC, domain 1"/>
    <property type="match status" value="1"/>
</dbReference>
<sequence>MKTKTLVVSLFLLVVLIITTRNDDRLIDTLLSIVNPIKQTYTNIIRDIEGKSQSYVYQKDSIERLTKENKFLRKRLLEQKHYIQQVKDLYEIIPSLEKIPRRSVDIVQTISYVKLNSFSQVILTKPNSLDNNDSKRLYGLIQGDVVAGVARVYNHNLYGSLISNEKCRFSVFVGENRAAGIAMGIKSNEMYVKFIPKWADIKKGDKVVTSGLDTIFFADIPVGEVESVEVESSYKIAYIKAYANVLKPDYFYLIKDPSVTLTSAFDGKVISRSANKHKTTADKNNTIINMFDPSISSIPSVITNEPESISQTTTENINPEHEIPPSEAPQKHTNRNKPKVNRPKIENLDMF</sequence>
<comment type="similarity">
    <text evidence="1">Belongs to the MreC family.</text>
</comment>
<feature type="compositionally biased region" description="Polar residues" evidence="5">
    <location>
        <begin position="305"/>
        <end position="317"/>
    </location>
</feature>
<dbReference type="InterPro" id="IPR042175">
    <property type="entry name" value="Cell/Rod_MreC_2"/>
</dbReference>
<feature type="domain" description="Rod shape-determining protein MreC beta-barrel core" evidence="6">
    <location>
        <begin position="144"/>
        <end position="254"/>
    </location>
</feature>
<feature type="region of interest" description="Disordered" evidence="5">
    <location>
        <begin position="305"/>
        <end position="351"/>
    </location>
</feature>
<keyword evidence="3" id="KW-0133">Cell shape</keyword>
<proteinExistence type="inferred from homology"/>